<evidence type="ECO:0000256" key="1">
    <source>
        <dbReference type="SAM" id="MobiDB-lite"/>
    </source>
</evidence>
<dbReference type="GO" id="GO:0000978">
    <property type="term" value="F:RNA polymerase II cis-regulatory region sequence-specific DNA binding"/>
    <property type="evidence" value="ECO:0007669"/>
    <property type="project" value="TreeGrafter"/>
</dbReference>
<sequence length="388" mass="43729">METDKVSSVSERLQLLMDVNHEQHDRPSGSLLTHLISTLDQETTAPPTLAEDAPSLQEDAAERTFTASSYYTSFVPARPHADYFDFDTEYNEKAKDLYGDVEEAEAAAGRSDTGVERRLETMEESTLEASPVGLPTDDPSDDADQNVQMILDKLDTFKREFRHLIKRMDEASLVSRISGSATLPDMTARPRVMNTLVGEIIDTLQSFVPQPSRKRSRCDSDVGIAEKDEESSLLDAVAKETLEHDPCYGVPNFGVVLIKSPTTVSQLWNEYTKLPSEWALPDWFDVASQQSSGANNARRPAILLKRRTSIRDLERIYGSSWRNGDKNFSRQVNRRKKIWHAIEEGLESGIPLEECFRLLESYVKERGKGLSWYYNGVPFKLAELRGGN</sequence>
<dbReference type="OrthoDB" id="4069959at2759"/>
<dbReference type="InterPro" id="IPR022210">
    <property type="entry name" value="TF_GCR1-like"/>
</dbReference>
<dbReference type="GO" id="GO:0000981">
    <property type="term" value="F:DNA-binding transcription factor activity, RNA polymerase II-specific"/>
    <property type="evidence" value="ECO:0007669"/>
    <property type="project" value="TreeGrafter"/>
</dbReference>
<dbReference type="GeneID" id="8290395"/>
<gene>
    <name evidence="3" type="ordered locus">KLTH0A03168g</name>
</gene>
<keyword evidence="4" id="KW-1185">Reference proteome</keyword>
<feature type="domain" description="Transcription activator GCR1-like" evidence="2">
    <location>
        <begin position="304"/>
        <end position="361"/>
    </location>
</feature>
<dbReference type="AlphaFoldDB" id="C5DBJ6"/>
<reference evidence="3 4" key="1">
    <citation type="journal article" date="2009" name="Genome Res.">
        <title>Comparative genomics of protoploid Saccharomycetaceae.</title>
        <authorList>
            <consortium name="The Genolevures Consortium"/>
            <person name="Souciet J.-L."/>
            <person name="Dujon B."/>
            <person name="Gaillardin C."/>
            <person name="Johnston M."/>
            <person name="Baret P.V."/>
            <person name="Cliften P."/>
            <person name="Sherman D.J."/>
            <person name="Weissenbach J."/>
            <person name="Westhof E."/>
            <person name="Wincker P."/>
            <person name="Jubin C."/>
            <person name="Poulain J."/>
            <person name="Barbe V."/>
            <person name="Segurens B."/>
            <person name="Artiguenave F."/>
            <person name="Anthouard V."/>
            <person name="Vacherie B."/>
            <person name="Val M.-E."/>
            <person name="Fulton R.S."/>
            <person name="Minx P."/>
            <person name="Wilson R."/>
            <person name="Durrens P."/>
            <person name="Jean G."/>
            <person name="Marck C."/>
            <person name="Martin T."/>
            <person name="Nikolski M."/>
            <person name="Rolland T."/>
            <person name="Seret M.-L."/>
            <person name="Casaregola S."/>
            <person name="Despons L."/>
            <person name="Fairhead C."/>
            <person name="Fischer G."/>
            <person name="Lafontaine I."/>
            <person name="Leh V."/>
            <person name="Lemaire M."/>
            <person name="de Montigny J."/>
            <person name="Neuveglise C."/>
            <person name="Thierry A."/>
            <person name="Blanc-Lenfle I."/>
            <person name="Bleykasten C."/>
            <person name="Diffels J."/>
            <person name="Fritsch E."/>
            <person name="Frangeul L."/>
            <person name="Goeffon A."/>
            <person name="Jauniaux N."/>
            <person name="Kachouri-Lafond R."/>
            <person name="Payen C."/>
            <person name="Potier S."/>
            <person name="Pribylova L."/>
            <person name="Ozanne C."/>
            <person name="Richard G.-F."/>
            <person name="Sacerdot C."/>
            <person name="Straub M.-L."/>
            <person name="Talla E."/>
        </authorList>
    </citation>
    <scope>NUCLEOTIDE SEQUENCE [LARGE SCALE GENOMIC DNA]</scope>
    <source>
        <strain evidence="4">ATCC 56472 / CBS 6340 / NRRL Y-8284</strain>
    </source>
</reference>
<dbReference type="KEGG" id="lth:KLTH0A03168g"/>
<name>C5DBJ6_LACTC</name>
<dbReference type="OMA" id="PHADYFD"/>
<evidence type="ECO:0000313" key="3">
    <source>
        <dbReference type="EMBL" id="CAR21153.1"/>
    </source>
</evidence>
<dbReference type="HOGENOM" id="CLU_048298_0_0_1"/>
<accession>C5DBJ6</accession>
<dbReference type="Pfam" id="PF12550">
    <property type="entry name" value="GCR1_C"/>
    <property type="match status" value="1"/>
</dbReference>
<dbReference type="PANTHER" id="PTHR37784:SF2">
    <property type="entry name" value="HIGH-OSMOLARITY-INDUCED TRANSCRIPTION PROTEIN 1"/>
    <property type="match status" value="1"/>
</dbReference>
<evidence type="ECO:0000259" key="2">
    <source>
        <dbReference type="Pfam" id="PF12550"/>
    </source>
</evidence>
<dbReference type="GO" id="GO:0060963">
    <property type="term" value="P:positive regulation of ribosomal protein gene transcription by RNA polymerase II"/>
    <property type="evidence" value="ECO:0007669"/>
    <property type="project" value="TreeGrafter"/>
</dbReference>
<proteinExistence type="predicted"/>
<evidence type="ECO:0000313" key="4">
    <source>
        <dbReference type="Proteomes" id="UP000002036"/>
    </source>
</evidence>
<dbReference type="EMBL" id="CU928165">
    <property type="protein sequence ID" value="CAR21153.1"/>
    <property type="molecule type" value="Genomic_DNA"/>
</dbReference>
<organism evidence="3 4">
    <name type="scientific">Lachancea thermotolerans (strain ATCC 56472 / CBS 6340 / NRRL Y-8284)</name>
    <name type="common">Yeast</name>
    <name type="synonym">Kluyveromyces thermotolerans</name>
    <dbReference type="NCBI Taxonomy" id="559295"/>
    <lineage>
        <taxon>Eukaryota</taxon>
        <taxon>Fungi</taxon>
        <taxon>Dikarya</taxon>
        <taxon>Ascomycota</taxon>
        <taxon>Saccharomycotina</taxon>
        <taxon>Saccharomycetes</taxon>
        <taxon>Saccharomycetales</taxon>
        <taxon>Saccharomycetaceae</taxon>
        <taxon>Lachancea</taxon>
    </lineage>
</organism>
<dbReference type="Proteomes" id="UP000002036">
    <property type="component" value="Chromosome A"/>
</dbReference>
<feature type="region of interest" description="Disordered" evidence="1">
    <location>
        <begin position="104"/>
        <end position="142"/>
    </location>
</feature>
<dbReference type="eggNOG" id="ENOG502RY18">
    <property type="taxonomic scope" value="Eukaryota"/>
</dbReference>
<protein>
    <submittedName>
        <fullName evidence="3">KLTH0A03168p</fullName>
    </submittedName>
</protein>
<dbReference type="RefSeq" id="XP_002551595.1">
    <property type="nucleotide sequence ID" value="XM_002551549.1"/>
</dbReference>
<dbReference type="InParanoid" id="C5DBJ6"/>
<dbReference type="PANTHER" id="PTHR37784">
    <property type="entry name" value="PROTEIN MSN1"/>
    <property type="match status" value="1"/>
</dbReference>
<dbReference type="InterPro" id="IPR052146">
    <property type="entry name" value="HOT1"/>
</dbReference>